<gene>
    <name evidence="1" type="ORF">GB881_08190</name>
</gene>
<protein>
    <submittedName>
        <fullName evidence="1">Uncharacterized protein</fullName>
    </submittedName>
</protein>
<dbReference type="EMBL" id="WHPC01000024">
    <property type="protein sequence ID" value="MPV37030.1"/>
    <property type="molecule type" value="Genomic_DNA"/>
</dbReference>
<evidence type="ECO:0000313" key="2">
    <source>
        <dbReference type="Proteomes" id="UP000437709"/>
    </source>
</evidence>
<dbReference type="OrthoDB" id="9910152at2"/>
<name>A0A6N7EG71_9MICO</name>
<sequence>MDAERIAAPEDLYVRGRDVVTSYLAGADVTWDADDEDVVEALSRSGRHRRIRVSVTDGPGWTVSWYFARPGPTVFPDGWWAFVRVDAAAQRESEVYLAPENEVRELLHRIVSDETFDERNPDLVEAEQVRLDDDDLRPLLRTWAELTLTD</sequence>
<organism evidence="1 2">
    <name type="scientific">Georgenia subflava</name>
    <dbReference type="NCBI Taxonomy" id="1622177"/>
    <lineage>
        <taxon>Bacteria</taxon>
        <taxon>Bacillati</taxon>
        <taxon>Actinomycetota</taxon>
        <taxon>Actinomycetes</taxon>
        <taxon>Micrococcales</taxon>
        <taxon>Bogoriellaceae</taxon>
        <taxon>Georgenia</taxon>
    </lineage>
</organism>
<keyword evidence="2" id="KW-1185">Reference proteome</keyword>
<dbReference type="Proteomes" id="UP000437709">
    <property type="component" value="Unassembled WGS sequence"/>
</dbReference>
<comment type="caution">
    <text evidence="1">The sequence shown here is derived from an EMBL/GenBank/DDBJ whole genome shotgun (WGS) entry which is preliminary data.</text>
</comment>
<evidence type="ECO:0000313" key="1">
    <source>
        <dbReference type="EMBL" id="MPV37030.1"/>
    </source>
</evidence>
<proteinExistence type="predicted"/>
<reference evidence="1 2" key="1">
    <citation type="submission" date="2019-10" db="EMBL/GenBank/DDBJ databases">
        <title>Georgenia wutianyii sp. nov. and Georgenia yuyongxinii sp. nov. isolated from plateau pika (Ochotona curzoniae) in the Qinghai-Tibet plateau of China.</title>
        <authorList>
            <person name="Tian Z."/>
        </authorList>
    </citation>
    <scope>NUCLEOTIDE SEQUENCE [LARGE SCALE GENOMIC DNA]</scope>
    <source>
        <strain evidence="1 2">JCM 19765</strain>
    </source>
</reference>
<dbReference type="AlphaFoldDB" id="A0A6N7EG71"/>
<accession>A0A6N7EG71</accession>
<dbReference type="RefSeq" id="WP_152193690.1">
    <property type="nucleotide sequence ID" value="NZ_VUKD01000001.1"/>
</dbReference>